<protein>
    <recommendedName>
        <fullName evidence="12">LexA repressor</fullName>
        <ecNumber evidence="12">3.4.21.88</ecNumber>
    </recommendedName>
</protein>
<dbReference type="InterPro" id="IPR036388">
    <property type="entry name" value="WH-like_DNA-bd_sf"/>
</dbReference>
<comment type="similarity">
    <text evidence="1 12 13">Belongs to the peptidase S24 family.</text>
</comment>
<dbReference type="InterPro" id="IPR036390">
    <property type="entry name" value="WH_DNA-bd_sf"/>
</dbReference>
<accession>A0ABV8U1V0</accession>
<evidence type="ECO:0000256" key="4">
    <source>
        <dbReference type="ARBA" id="ARBA00022763"/>
    </source>
</evidence>
<dbReference type="Gene3D" id="1.10.10.10">
    <property type="entry name" value="Winged helix-like DNA-binding domain superfamily/Winged helix DNA-binding domain"/>
    <property type="match status" value="1"/>
</dbReference>
<dbReference type="HAMAP" id="MF_00015">
    <property type="entry name" value="LexA"/>
    <property type="match status" value="1"/>
</dbReference>
<gene>
    <name evidence="12 16" type="primary">lexA</name>
    <name evidence="16" type="ORF">ACFPET_15550</name>
</gene>
<keyword evidence="8 12" id="KW-0238">DNA-binding</keyword>
<evidence type="ECO:0000313" key="16">
    <source>
        <dbReference type="EMBL" id="MFC4336618.1"/>
    </source>
</evidence>
<keyword evidence="17" id="KW-1185">Reference proteome</keyword>
<evidence type="ECO:0000256" key="5">
    <source>
        <dbReference type="ARBA" id="ARBA00022801"/>
    </source>
</evidence>
<feature type="domain" description="LexA repressor DNA-binding" evidence="15">
    <location>
        <begin position="13"/>
        <end position="76"/>
    </location>
</feature>
<dbReference type="Pfam" id="PF01726">
    <property type="entry name" value="LexA_DNA_bind"/>
    <property type="match status" value="1"/>
</dbReference>
<evidence type="ECO:0000256" key="2">
    <source>
        <dbReference type="ARBA" id="ARBA00022491"/>
    </source>
</evidence>
<dbReference type="InterPro" id="IPR006200">
    <property type="entry name" value="LexA"/>
</dbReference>
<dbReference type="NCBIfam" id="TIGR00498">
    <property type="entry name" value="lexA"/>
    <property type="match status" value="1"/>
</dbReference>
<keyword evidence="5 12" id="KW-0378">Hydrolase</keyword>
<proteinExistence type="inferred from homology"/>
<evidence type="ECO:0000313" key="17">
    <source>
        <dbReference type="Proteomes" id="UP001595823"/>
    </source>
</evidence>
<comment type="function">
    <text evidence="12">Represses a number of genes involved in the response to DNA damage (SOS response), including recA and lexA. In the presence of single-stranded DNA, RecA interacts with LexA causing an autocatalytic cleavage which disrupts the DNA-binding part of LexA, leading to derepression of the SOS regulon and eventually DNA repair.</text>
</comment>
<dbReference type="EMBL" id="JBHSDK010000021">
    <property type="protein sequence ID" value="MFC4336618.1"/>
    <property type="molecule type" value="Genomic_DNA"/>
</dbReference>
<evidence type="ECO:0000256" key="13">
    <source>
        <dbReference type="RuleBase" id="RU003991"/>
    </source>
</evidence>
<dbReference type="Proteomes" id="UP001595823">
    <property type="component" value="Unassembled WGS sequence"/>
</dbReference>
<dbReference type="PANTHER" id="PTHR33516:SF2">
    <property type="entry name" value="LEXA REPRESSOR-RELATED"/>
    <property type="match status" value="1"/>
</dbReference>
<dbReference type="EC" id="3.4.21.88" evidence="12"/>
<keyword evidence="3 12" id="KW-0235">DNA replication</keyword>
<keyword evidence="10 12" id="KW-0234">DNA repair</keyword>
<evidence type="ECO:0000256" key="10">
    <source>
        <dbReference type="ARBA" id="ARBA00023204"/>
    </source>
</evidence>
<dbReference type="InterPro" id="IPR036286">
    <property type="entry name" value="LexA/Signal_pep-like_sf"/>
</dbReference>
<dbReference type="InterPro" id="IPR050077">
    <property type="entry name" value="LexA_repressor"/>
</dbReference>
<dbReference type="InterPro" id="IPR039418">
    <property type="entry name" value="LexA-like"/>
</dbReference>
<evidence type="ECO:0000259" key="15">
    <source>
        <dbReference type="Pfam" id="PF01726"/>
    </source>
</evidence>
<dbReference type="RefSeq" id="WP_380622724.1">
    <property type="nucleotide sequence ID" value="NZ_JBHSDK010000021.1"/>
</dbReference>
<comment type="caution">
    <text evidence="16">The sequence shown here is derived from an EMBL/GenBank/DDBJ whole genome shotgun (WGS) entry which is preliminary data.</text>
</comment>
<sequence length="218" mass="24221">MANETTTVPAKKRKLTRRQQQVLEYIEEFINNRGYPPSVREIGAEVGLASASSVAYQMKQLERKGYLSRMAGRPRAVGVRQQTPGGVQTCSQHPRPRYVPMVGEVAAGQPILAEERDYDVMPLPTEFVGEGVHFLLKVKGDSMVEAAICDGDWVVVRQQPDALNGEVVAAMIEGEATVKTWRRHSGQQWLLPANRHYDPIDASNAEILGRVVAVMRKI</sequence>
<keyword evidence="6 12" id="KW-0068">Autocatalytic cleavage</keyword>
<keyword evidence="7 12" id="KW-0805">Transcription regulation</keyword>
<evidence type="ECO:0000256" key="12">
    <source>
        <dbReference type="HAMAP-Rule" id="MF_00015"/>
    </source>
</evidence>
<evidence type="ECO:0000256" key="6">
    <source>
        <dbReference type="ARBA" id="ARBA00022813"/>
    </source>
</evidence>
<dbReference type="PRINTS" id="PR00726">
    <property type="entry name" value="LEXASERPTASE"/>
</dbReference>
<evidence type="ECO:0000256" key="7">
    <source>
        <dbReference type="ARBA" id="ARBA00023015"/>
    </source>
</evidence>
<evidence type="ECO:0000256" key="8">
    <source>
        <dbReference type="ARBA" id="ARBA00023125"/>
    </source>
</evidence>
<keyword evidence="11 12" id="KW-0742">SOS response</keyword>
<evidence type="ECO:0000256" key="1">
    <source>
        <dbReference type="ARBA" id="ARBA00007484"/>
    </source>
</evidence>
<keyword evidence="9 12" id="KW-0804">Transcription</keyword>
<comment type="catalytic activity">
    <reaction evidence="12">
        <text>Hydrolysis of Ala-|-Gly bond in repressor LexA.</text>
        <dbReference type="EC" id="3.4.21.88"/>
    </reaction>
</comment>
<name>A0ABV8U1V0_9ACTN</name>
<dbReference type="CDD" id="cd06529">
    <property type="entry name" value="S24_LexA-like"/>
    <property type="match status" value="1"/>
</dbReference>
<keyword evidence="4 12" id="KW-0227">DNA damage</keyword>
<feature type="domain" description="Peptidase S24/S26A/S26B/S26C" evidence="14">
    <location>
        <begin position="100"/>
        <end position="212"/>
    </location>
</feature>
<dbReference type="Pfam" id="PF00717">
    <property type="entry name" value="Peptidase_S24"/>
    <property type="match status" value="1"/>
</dbReference>
<keyword evidence="2 12" id="KW-0678">Repressor</keyword>
<evidence type="ECO:0000256" key="11">
    <source>
        <dbReference type="ARBA" id="ARBA00023236"/>
    </source>
</evidence>
<feature type="site" description="Cleavage; by autolysis" evidence="12">
    <location>
        <begin position="107"/>
        <end position="108"/>
    </location>
</feature>
<dbReference type="SUPFAM" id="SSF51306">
    <property type="entry name" value="LexA/Signal peptidase"/>
    <property type="match status" value="1"/>
</dbReference>
<organism evidence="16 17">
    <name type="scientific">Salininema proteolyticum</name>
    <dbReference type="NCBI Taxonomy" id="1607685"/>
    <lineage>
        <taxon>Bacteria</taxon>
        <taxon>Bacillati</taxon>
        <taxon>Actinomycetota</taxon>
        <taxon>Actinomycetes</taxon>
        <taxon>Glycomycetales</taxon>
        <taxon>Glycomycetaceae</taxon>
        <taxon>Salininema</taxon>
    </lineage>
</organism>
<dbReference type="SUPFAM" id="SSF46785">
    <property type="entry name" value="Winged helix' DNA-binding domain"/>
    <property type="match status" value="1"/>
</dbReference>
<evidence type="ECO:0000256" key="9">
    <source>
        <dbReference type="ARBA" id="ARBA00023163"/>
    </source>
</evidence>
<dbReference type="Gene3D" id="2.10.109.10">
    <property type="entry name" value="Umud Fragment, subunit A"/>
    <property type="match status" value="1"/>
</dbReference>
<evidence type="ECO:0000256" key="3">
    <source>
        <dbReference type="ARBA" id="ARBA00022705"/>
    </source>
</evidence>
<dbReference type="InterPro" id="IPR006197">
    <property type="entry name" value="Peptidase_S24_LexA"/>
</dbReference>
<feature type="active site" description="For autocatalytic cleavage activity" evidence="12">
    <location>
        <position position="179"/>
    </location>
</feature>
<dbReference type="InterPro" id="IPR015927">
    <property type="entry name" value="Peptidase_S24_S26A/B/C"/>
</dbReference>
<dbReference type="InterPro" id="IPR006199">
    <property type="entry name" value="LexA_DNA-bd_dom"/>
</dbReference>
<comment type="subunit">
    <text evidence="12">Homodimer.</text>
</comment>
<reference evidence="17" key="1">
    <citation type="journal article" date="2019" name="Int. J. Syst. Evol. Microbiol.">
        <title>The Global Catalogue of Microorganisms (GCM) 10K type strain sequencing project: providing services to taxonomists for standard genome sequencing and annotation.</title>
        <authorList>
            <consortium name="The Broad Institute Genomics Platform"/>
            <consortium name="The Broad Institute Genome Sequencing Center for Infectious Disease"/>
            <person name="Wu L."/>
            <person name="Ma J."/>
        </authorList>
    </citation>
    <scope>NUCLEOTIDE SEQUENCE [LARGE SCALE GENOMIC DNA]</scope>
    <source>
        <strain evidence="17">IBRC-M 10908</strain>
    </source>
</reference>
<evidence type="ECO:0000259" key="14">
    <source>
        <dbReference type="Pfam" id="PF00717"/>
    </source>
</evidence>
<dbReference type="PANTHER" id="PTHR33516">
    <property type="entry name" value="LEXA REPRESSOR"/>
    <property type="match status" value="1"/>
</dbReference>
<dbReference type="GO" id="GO:0004252">
    <property type="term" value="F:serine-type endopeptidase activity"/>
    <property type="evidence" value="ECO:0007669"/>
    <property type="project" value="UniProtKB-EC"/>
</dbReference>
<feature type="DNA-binding region" description="H-T-H motif" evidence="12">
    <location>
        <begin position="39"/>
        <end position="59"/>
    </location>
</feature>
<feature type="active site" description="For autocatalytic cleavage activity" evidence="12">
    <location>
        <position position="142"/>
    </location>
</feature>